<feature type="region of interest" description="Disordered" evidence="1">
    <location>
        <begin position="38"/>
        <end position="91"/>
    </location>
</feature>
<keyword evidence="3" id="KW-1185">Reference proteome</keyword>
<evidence type="ECO:0000313" key="3">
    <source>
        <dbReference type="Proteomes" id="UP001501627"/>
    </source>
</evidence>
<gene>
    <name evidence="2" type="ORF">GCM10022279_06870</name>
</gene>
<feature type="region of interest" description="Disordered" evidence="1">
    <location>
        <begin position="188"/>
        <end position="226"/>
    </location>
</feature>
<organism evidence="2 3">
    <name type="scientific">Comamonas faecalis</name>
    <dbReference type="NCBI Taxonomy" id="1387849"/>
    <lineage>
        <taxon>Bacteria</taxon>
        <taxon>Pseudomonadati</taxon>
        <taxon>Pseudomonadota</taxon>
        <taxon>Betaproteobacteria</taxon>
        <taxon>Burkholderiales</taxon>
        <taxon>Comamonadaceae</taxon>
        <taxon>Comamonas</taxon>
    </lineage>
</organism>
<proteinExistence type="predicted"/>
<reference evidence="3" key="1">
    <citation type="journal article" date="2019" name="Int. J. Syst. Evol. Microbiol.">
        <title>The Global Catalogue of Microorganisms (GCM) 10K type strain sequencing project: providing services to taxonomists for standard genome sequencing and annotation.</title>
        <authorList>
            <consortium name="The Broad Institute Genomics Platform"/>
            <consortium name="The Broad Institute Genome Sequencing Center for Infectious Disease"/>
            <person name="Wu L."/>
            <person name="Ma J."/>
        </authorList>
    </citation>
    <scope>NUCLEOTIDE SEQUENCE [LARGE SCALE GENOMIC DNA]</scope>
    <source>
        <strain evidence="3">JCM 17561</strain>
    </source>
</reference>
<dbReference type="EMBL" id="BAABBP010000004">
    <property type="protein sequence ID" value="GAA3986424.1"/>
    <property type="molecule type" value="Genomic_DNA"/>
</dbReference>
<evidence type="ECO:0000256" key="1">
    <source>
        <dbReference type="SAM" id="MobiDB-lite"/>
    </source>
</evidence>
<dbReference type="Proteomes" id="UP001501627">
    <property type="component" value="Unassembled WGS sequence"/>
</dbReference>
<feature type="compositionally biased region" description="Low complexity" evidence="1">
    <location>
        <begin position="63"/>
        <end position="91"/>
    </location>
</feature>
<sequence length="303" mass="30290">MRCAEAAPGAGPAPAGPGATMAAFVHCGVRVPLDAGMPADGFAPTQPLERTGADAPTRPMPPEALLEEGGSSSFGAEAGQEEGGAQPPGKATGRARAVAVAAGLALLLAAYAWMQGSDEVAADAPQPDAAAPVAQPAPQEDLGVVPAHAEMERVEISQEPKALKEVAGPPAAPRVEQPPAFWAIRDGAAAPASSAEPGPGPETEHAPEVTPGPTPARTEAPAVAAAPAAVSRAPAAVVPAPAARVHTAPPVAHAEPAKVTTCDGASLLMRPVCFIEGPATFWKCVPDGKRWDNDIPGCRRGQG</sequence>
<evidence type="ECO:0000313" key="2">
    <source>
        <dbReference type="EMBL" id="GAA3986424.1"/>
    </source>
</evidence>
<accession>A0ABP7QQM8</accession>
<name>A0ABP7QQM8_9BURK</name>
<feature type="compositionally biased region" description="Low complexity" evidence="1">
    <location>
        <begin position="215"/>
        <end position="226"/>
    </location>
</feature>
<evidence type="ECO:0008006" key="4">
    <source>
        <dbReference type="Google" id="ProtNLM"/>
    </source>
</evidence>
<protein>
    <recommendedName>
        <fullName evidence="4">Chitin-binding type-2 domain-containing protein</fullName>
    </recommendedName>
</protein>
<comment type="caution">
    <text evidence="2">The sequence shown here is derived from an EMBL/GenBank/DDBJ whole genome shotgun (WGS) entry which is preliminary data.</text>
</comment>
<feature type="compositionally biased region" description="Low complexity" evidence="1">
    <location>
        <begin position="188"/>
        <end position="197"/>
    </location>
</feature>